<dbReference type="InterPro" id="IPR029432">
    <property type="entry name" value="Gp28/Gp37-like_dom"/>
</dbReference>
<gene>
    <name evidence="2" type="primary">24</name>
    <name evidence="2" type="ORF">SEA_BIPPER_24</name>
</gene>
<organism evidence="2 3">
    <name type="scientific">Mycobacterium phage Bipper</name>
    <dbReference type="NCBI Taxonomy" id="1805457"/>
    <lineage>
        <taxon>Viruses</taxon>
        <taxon>Duplodnaviria</taxon>
        <taxon>Heunggongvirae</taxon>
        <taxon>Uroviricota</taxon>
        <taxon>Caudoviricetes</taxon>
        <taxon>Bippervirus</taxon>
        <taxon>Bippervirus bipper</taxon>
    </lineage>
</organism>
<dbReference type="Proteomes" id="UP000201826">
    <property type="component" value="Segment"/>
</dbReference>
<sequence length="616" mass="68592">MTAPLLQSVTADDGNMITVPTLQFTRWLDETRDKVIGADGAPDPVRDPMSAYRYLKGRRSVIEGAARQRPMLRLFDKNMDPIAQIAGERLASVEEMMSDSGQANVVLRYDNWLTDFILHQTKIHEDLHLVVDPNPTNRTWRTRWGGKITGINAKRDSSGIHTLELEAISNRQHAKHMLFASNPVFPPEIQLPKMWVLPGNTRTILSISMFVNLARRFFPLLSIPTNIFNPMAWVNGWGAGLDPLMWPLQVAFVNPLLDQSRLSVLGSSWTDWHTAMDSMLKDAGVLFRAYTWLTEDADTPHTELVDMVRGLGPLQDTVDNLTRPHRNCVVFALEDKSGVQGPTGTAADGVINLIGATADDMITETLFNLDRDGDGETDPIFRKLLGVAPEKPKTIWYDGQFSGIIESEIRRHKGPVKKIHTGGRSPSILNQAQTYAIRYALSQLAQVISYGIGAYQQYGTEGLDNLYQGQLDNTLFAWQAFDDPIRALQTGDMAWQEHFERGSGTAYTLSGIVTLRVGHYKTRAWQGFTVKVVNGRPHAVDVDITLGDRAGFEQGGIIFVDQITAIKRSWSRTEPVTVQLSIGDDQDKEDPAARGLRAIQAVWTTLGMLLGEGTIF</sequence>
<proteinExistence type="predicted"/>
<evidence type="ECO:0000313" key="2">
    <source>
        <dbReference type="EMBL" id="AMQ66960.1"/>
    </source>
</evidence>
<protein>
    <submittedName>
        <fullName evidence="2">Minor tail protein</fullName>
    </submittedName>
</protein>
<reference evidence="3" key="1">
    <citation type="submission" date="2016-02" db="EMBL/GenBank/DDBJ databases">
        <authorList>
            <person name="Isern S."/>
            <person name="Barcellona C.M."/>
            <person name="Dozier K.D."/>
            <person name="Faust J.M."/>
            <person name="Fedrick A.J."/>
            <person name="Gagliardi L.E."/>
            <person name="Gatt S.M."/>
            <person name="Gleason P.S."/>
            <person name="Gomez E.A."/>
            <person name="Hoffman A.M."/>
            <person name="Jenkins M."/>
            <person name="Jones M.J."/>
            <person name="Lang J.F."/>
            <person name="Lequay S.M."/>
            <person name="Mars P.J."/>
            <person name="Mtchedlidze N."/>
            <person name="Osking Z.B."/>
            <person name="Paul L.M."/>
            <person name="Pica A.N."/>
            <person name="Robison M.D."/>
            <person name="Rodriguez D."/>
            <person name="Rosales K.A."/>
            <person name="Saravis L.E."/>
            <person name="Sisson B.M."/>
            <person name="Tan A.L."/>
            <person name="Voltaire R."/>
            <person name="Michael S.F."/>
            <person name="Warner M.H."/>
            <person name="Bradley K.W."/>
            <person name="Asai D.J."/>
            <person name="Bowman C.A."/>
            <person name="Russell D.A."/>
            <person name="Pope W.H."/>
            <person name="Jacobs-Sera D."/>
            <person name="Hendrix R.W."/>
            <person name="Hatfull G.F."/>
        </authorList>
    </citation>
    <scope>NUCLEOTIDE SEQUENCE [LARGE SCALE GENOMIC DNA]</scope>
</reference>
<dbReference type="KEGG" id="vg:29125745"/>
<name>A0A142F2F3_9CAUD</name>
<evidence type="ECO:0000259" key="1">
    <source>
        <dbReference type="Pfam" id="PF14594"/>
    </source>
</evidence>
<dbReference type="OrthoDB" id="1419at10239"/>
<evidence type="ECO:0000313" key="3">
    <source>
        <dbReference type="Proteomes" id="UP000201826"/>
    </source>
</evidence>
<accession>A0A142F2F3</accession>
<dbReference type="Pfam" id="PF14594">
    <property type="entry name" value="Sipho_Gp37"/>
    <property type="match status" value="1"/>
</dbReference>
<keyword evidence="3" id="KW-1185">Reference proteome</keyword>
<feature type="domain" description="Gp28/Gp37-like" evidence="1">
    <location>
        <begin position="72"/>
        <end position="584"/>
    </location>
</feature>
<dbReference type="RefSeq" id="YP_009303172.1">
    <property type="nucleotide sequence ID" value="NC_031253.1"/>
</dbReference>
<dbReference type="GeneID" id="29125745"/>
<dbReference type="EMBL" id="KU728633">
    <property type="protein sequence ID" value="AMQ66960.1"/>
    <property type="molecule type" value="Genomic_DNA"/>
</dbReference>